<dbReference type="EMBL" id="FRAC01000008">
    <property type="protein sequence ID" value="SHK01495.1"/>
    <property type="molecule type" value="Genomic_DNA"/>
</dbReference>
<evidence type="ECO:0000256" key="2">
    <source>
        <dbReference type="SAM" id="MobiDB-lite"/>
    </source>
</evidence>
<dbReference type="SMART" id="SM01121">
    <property type="entry name" value="Dak1_2"/>
    <property type="match status" value="1"/>
</dbReference>
<dbReference type="Proteomes" id="UP000184386">
    <property type="component" value="Unassembled WGS sequence"/>
</dbReference>
<dbReference type="InterPro" id="IPR036117">
    <property type="entry name" value="DhaL_dom_sf"/>
</dbReference>
<dbReference type="Gene3D" id="1.25.40.340">
    <property type="match status" value="1"/>
</dbReference>
<dbReference type="Pfam" id="PF13684">
    <property type="entry name" value="FakA-like_C"/>
    <property type="match status" value="1"/>
</dbReference>
<dbReference type="SMART" id="SM01120">
    <property type="entry name" value="Dak2"/>
    <property type="match status" value="1"/>
</dbReference>
<dbReference type="InterPro" id="IPR033470">
    <property type="entry name" value="FakA-like_C"/>
</dbReference>
<dbReference type="InterPro" id="IPR004007">
    <property type="entry name" value="DhaL_dom"/>
</dbReference>
<keyword evidence="1" id="KW-0175">Coiled coil</keyword>
<dbReference type="RefSeq" id="WP_073274458.1">
    <property type="nucleotide sequence ID" value="NZ_FRAC01000008.1"/>
</dbReference>
<name>A0A1M6P0K7_9FIRM</name>
<keyword evidence="5" id="KW-1185">Reference proteome</keyword>
<dbReference type="InterPro" id="IPR019986">
    <property type="entry name" value="YloV-like"/>
</dbReference>
<reference evidence="4 5" key="1">
    <citation type="submission" date="2016-11" db="EMBL/GenBank/DDBJ databases">
        <authorList>
            <person name="Jaros S."/>
            <person name="Januszkiewicz K."/>
            <person name="Wedrychowicz H."/>
        </authorList>
    </citation>
    <scope>NUCLEOTIDE SEQUENCE [LARGE SCALE GENOMIC DNA]</scope>
    <source>
        <strain evidence="4 5">DSM 15929</strain>
    </source>
</reference>
<organism evidence="4 5">
    <name type="scientific">Anaerocolumna jejuensis DSM 15929</name>
    <dbReference type="NCBI Taxonomy" id="1121322"/>
    <lineage>
        <taxon>Bacteria</taxon>
        <taxon>Bacillati</taxon>
        <taxon>Bacillota</taxon>
        <taxon>Clostridia</taxon>
        <taxon>Lachnospirales</taxon>
        <taxon>Lachnospiraceae</taxon>
        <taxon>Anaerocolumna</taxon>
    </lineage>
</organism>
<dbReference type="Pfam" id="PF02734">
    <property type="entry name" value="Dak2"/>
    <property type="match status" value="1"/>
</dbReference>
<accession>A0A1M6P0K7</accession>
<dbReference type="PANTHER" id="PTHR33434">
    <property type="entry name" value="DEGV DOMAIN-CONTAINING PROTEIN DR_1986-RELATED"/>
    <property type="match status" value="1"/>
</dbReference>
<feature type="region of interest" description="Disordered" evidence="2">
    <location>
        <begin position="215"/>
        <end position="238"/>
    </location>
</feature>
<dbReference type="GO" id="GO:0006071">
    <property type="term" value="P:glycerol metabolic process"/>
    <property type="evidence" value="ECO:0007669"/>
    <property type="project" value="InterPro"/>
</dbReference>
<dbReference type="NCBIfam" id="TIGR03599">
    <property type="entry name" value="YloV"/>
    <property type="match status" value="1"/>
</dbReference>
<dbReference type="Pfam" id="PF21645">
    <property type="entry name" value="FakA-like_M"/>
    <property type="match status" value="1"/>
</dbReference>
<evidence type="ECO:0000313" key="4">
    <source>
        <dbReference type="EMBL" id="SHK01495.1"/>
    </source>
</evidence>
<protein>
    <recommendedName>
        <fullName evidence="3">DhaL domain-containing protein</fullName>
    </recommendedName>
</protein>
<evidence type="ECO:0000313" key="5">
    <source>
        <dbReference type="Proteomes" id="UP000184386"/>
    </source>
</evidence>
<dbReference type="AlphaFoldDB" id="A0A1M6P0K7"/>
<dbReference type="GO" id="GO:0004371">
    <property type="term" value="F:glycerone kinase activity"/>
    <property type="evidence" value="ECO:0007669"/>
    <property type="project" value="InterPro"/>
</dbReference>
<dbReference type="PROSITE" id="PS51480">
    <property type="entry name" value="DHAL"/>
    <property type="match status" value="1"/>
</dbReference>
<evidence type="ECO:0000256" key="1">
    <source>
        <dbReference type="SAM" id="Coils"/>
    </source>
</evidence>
<gene>
    <name evidence="4" type="ORF">SAMN02745136_01541</name>
</gene>
<evidence type="ECO:0000259" key="3">
    <source>
        <dbReference type="PROSITE" id="PS51480"/>
    </source>
</evidence>
<dbReference type="InterPro" id="IPR050270">
    <property type="entry name" value="DegV_domain_contain"/>
</dbReference>
<dbReference type="SUPFAM" id="SSF101473">
    <property type="entry name" value="DhaL-like"/>
    <property type="match status" value="1"/>
</dbReference>
<dbReference type="PANTHER" id="PTHR33434:SF4">
    <property type="entry name" value="PHOSPHATASE PROTEIN"/>
    <property type="match status" value="1"/>
</dbReference>
<feature type="coiled-coil region" evidence="1">
    <location>
        <begin position="324"/>
        <end position="354"/>
    </location>
</feature>
<dbReference type="STRING" id="1121322.SAMN02745136_01541"/>
<feature type="domain" description="DhaL" evidence="3">
    <location>
        <begin position="9"/>
        <end position="201"/>
    </location>
</feature>
<proteinExistence type="predicted"/>
<dbReference type="OrthoDB" id="9760324at2"/>
<sequence length="575" mass="62945">MVINTIDAGMLRKMFLSGAKSIESKKEYINELNVFPVPDGDTGTNMTLTIMSAAREVNQMENPTMEGLSKAISGGSLRGARGNSGVILSQLLRGFCKEIKEYQVLDTLALSAAFQKAVETAYKAVMKPKEGTILTVARGGAEKAASLAAETKDLVYFCYEIIKHMEEVLEQTPDLLPVLKEAGVVDSGGQGLLEIVKGAYDALLGKEVDFDRVQEGSSIPNGTEGAKTAQGGQSGTAVNRENIDTANIKFGYCTEFIIMLEKEYNEKTDSQFKAYLESIGDSLVVVSDDDIVKVHVHTNDPGLAIQKALTFGSLSRMKIDNMREEHHERLIKDAENLARQQAEEKKAKEQVKEKPKKDVGFISVSIGEGINEIFKGLGVDYIIAGGQTMNPSTEDMLNAIEEVNADTIFILPNNSNIILAANQAKELTQDKNIVVIPTKTVPQGITAIINYVHDKTAEENEARMTAEMKKVKSGQVTYAVRDTNIDGKEIKQGNIMGLDEKTILSVGSDIGETTYELVCGLTDEDSELISLYYGEEITEDTANALAERVREKFPETEVEIHYGGQPIYYYVLSVE</sequence>
<dbReference type="InterPro" id="IPR048394">
    <property type="entry name" value="FakA-like_M"/>
</dbReference>